<dbReference type="EMBL" id="GBSH01001205">
    <property type="protein sequence ID" value="JAG67820.1"/>
    <property type="molecule type" value="Transcribed_RNA"/>
</dbReference>
<dbReference type="Pfam" id="PF03009">
    <property type="entry name" value="GDPD"/>
    <property type="match status" value="1"/>
</dbReference>
<dbReference type="PROSITE" id="PS51704">
    <property type="entry name" value="GP_PDE"/>
    <property type="match status" value="1"/>
</dbReference>
<evidence type="ECO:0000313" key="3">
    <source>
        <dbReference type="EMBL" id="JAG67820.1"/>
    </source>
</evidence>
<dbReference type="Gene3D" id="3.20.20.190">
    <property type="entry name" value="Phosphatidylinositol (PI) phosphodiesterase"/>
    <property type="match status" value="1"/>
</dbReference>
<dbReference type="PANTHER" id="PTHR46320:SF1">
    <property type="entry name" value="GLYCEROPHOSPHODIESTER PHOSPHODIESTERASE 1"/>
    <property type="match status" value="1"/>
</dbReference>
<dbReference type="GO" id="GO:0005886">
    <property type="term" value="C:plasma membrane"/>
    <property type="evidence" value="ECO:0007669"/>
    <property type="project" value="TreeGrafter"/>
</dbReference>
<dbReference type="CDD" id="cd08573">
    <property type="entry name" value="GDPD_GDE1"/>
    <property type="match status" value="1"/>
</dbReference>
<dbReference type="AlphaFoldDB" id="A0A0B8RRI0"/>
<organism evidence="3">
    <name type="scientific">Philothamnus irregularis</name>
    <name type="common">brown tree snake</name>
    <dbReference type="NCBI Taxonomy" id="1899461"/>
    <lineage>
        <taxon>Eukaryota</taxon>
        <taxon>Metazoa</taxon>
        <taxon>Chordata</taxon>
        <taxon>Craniata</taxon>
        <taxon>Vertebrata</taxon>
        <taxon>Euteleostomi</taxon>
        <taxon>Lepidosauria</taxon>
        <taxon>Squamata</taxon>
        <taxon>Bifurcata</taxon>
        <taxon>Unidentata</taxon>
        <taxon>Episquamata</taxon>
        <taxon>Toxicofera</taxon>
        <taxon>Serpentes</taxon>
        <taxon>Colubroidea</taxon>
        <taxon>Colubridae</taxon>
        <taxon>Colubrinae</taxon>
        <taxon>Philothamnus</taxon>
    </lineage>
</organism>
<dbReference type="GO" id="GO:0008889">
    <property type="term" value="F:glycerophosphodiester phosphodiesterase activity"/>
    <property type="evidence" value="ECO:0007669"/>
    <property type="project" value="TreeGrafter"/>
</dbReference>
<sequence>MFCYSEGLLVAFSTVVLATLVLSRSAALACALSGGFYLALRLFSLEPVAAQRAQLVVQPRGNPARIAHRGGGHDAPENTLAAIRQAAENGATGVELDLEFTKDGVPILMHDETVDRTTDGSGSLRELTFADIRQFNPAAKHRLWRDYHGEKIPTLKEAVLESLHHDLIIYFDVKGHADKAVAALTQLYLEYPRLYNTSVVCSFMPDVVYKMKQADRNVITALTHRPWSFSHFGDGKPRFTVLWKHYLSMALDVIMDWSVHNFLWHLCGVSVFLMQKNYVSQDYVNRWSSKGVHVVAWTVNTLAEKMHYENVLQTTYITDSLLEDCDPHY</sequence>
<dbReference type="InterPro" id="IPR030395">
    <property type="entry name" value="GP_PDE_dom"/>
</dbReference>
<dbReference type="GO" id="GO:0006580">
    <property type="term" value="P:ethanolamine metabolic process"/>
    <property type="evidence" value="ECO:0007669"/>
    <property type="project" value="TreeGrafter"/>
</dbReference>
<protein>
    <submittedName>
        <fullName evidence="3">Glycerophosphodiester phosphodiesterase 1</fullName>
    </submittedName>
</protein>
<dbReference type="GO" id="GO:0006644">
    <property type="term" value="P:phospholipid metabolic process"/>
    <property type="evidence" value="ECO:0007669"/>
    <property type="project" value="TreeGrafter"/>
</dbReference>
<dbReference type="PANTHER" id="PTHR46320">
    <property type="entry name" value="GLYCEROPHOSPHODIESTER PHOSPHODIESTERASE 1"/>
    <property type="match status" value="1"/>
</dbReference>
<reference evidence="3" key="1">
    <citation type="journal article" date="2014" name="BMC Genomics">
        <title>RNA-seq and high-definition mass spectrometry reveal the complex and divergent venoms of two rear-fanged colubrid snakes.</title>
        <authorList>
            <person name="McGivern J.J."/>
            <person name="Wray K.P."/>
            <person name="Margres M.J."/>
            <person name="Couch M.E."/>
            <person name="Mackessy S.P."/>
            <person name="Rokyta D.R."/>
        </authorList>
    </citation>
    <scope>NUCLEOTIDE SEQUENCE</scope>
    <source>
        <tissue evidence="3">Venom gland</tissue>
    </source>
</reference>
<comment type="similarity">
    <text evidence="1">Belongs to the glycerophosphoryl diester phosphodiesterase family.</text>
</comment>
<dbReference type="SUPFAM" id="SSF51695">
    <property type="entry name" value="PLC-like phosphodiesterases"/>
    <property type="match status" value="1"/>
</dbReference>
<accession>A0A0B8RRI0</accession>
<feature type="domain" description="GP-PDE" evidence="2">
    <location>
        <begin position="63"/>
        <end position="329"/>
    </location>
</feature>
<evidence type="ECO:0000256" key="1">
    <source>
        <dbReference type="ARBA" id="ARBA00007277"/>
    </source>
</evidence>
<dbReference type="GO" id="GO:0070291">
    <property type="term" value="P:N-acylethanolamine metabolic process"/>
    <property type="evidence" value="ECO:0007669"/>
    <property type="project" value="TreeGrafter"/>
</dbReference>
<proteinExistence type="inferred from homology"/>
<name>A0A0B8RRI0_9SAUR</name>
<evidence type="ECO:0000259" key="2">
    <source>
        <dbReference type="PROSITE" id="PS51704"/>
    </source>
</evidence>
<dbReference type="InterPro" id="IPR017946">
    <property type="entry name" value="PLC-like_Pdiesterase_TIM-brl"/>
</dbReference>